<feature type="transmembrane region" description="Helical" evidence="5">
    <location>
        <begin position="298"/>
        <end position="314"/>
    </location>
</feature>
<accession>A0A923E6B3</accession>
<dbReference type="PROSITE" id="PS50850">
    <property type="entry name" value="MFS"/>
    <property type="match status" value="1"/>
</dbReference>
<feature type="transmembrane region" description="Helical" evidence="5">
    <location>
        <begin position="85"/>
        <end position="109"/>
    </location>
</feature>
<proteinExistence type="predicted"/>
<name>A0A923E6B3_9ACTO</name>
<dbReference type="EMBL" id="JACHMK010000001">
    <property type="protein sequence ID" value="MBB6335658.1"/>
    <property type="molecule type" value="Genomic_DNA"/>
</dbReference>
<keyword evidence="3 5" id="KW-1133">Transmembrane helix</keyword>
<organism evidence="7 8">
    <name type="scientific">Schaalia hyovaginalis</name>
    <dbReference type="NCBI Taxonomy" id="29316"/>
    <lineage>
        <taxon>Bacteria</taxon>
        <taxon>Bacillati</taxon>
        <taxon>Actinomycetota</taxon>
        <taxon>Actinomycetes</taxon>
        <taxon>Actinomycetales</taxon>
        <taxon>Actinomycetaceae</taxon>
        <taxon>Schaalia</taxon>
    </lineage>
</organism>
<evidence type="ECO:0000313" key="8">
    <source>
        <dbReference type="Proteomes" id="UP000617426"/>
    </source>
</evidence>
<dbReference type="AlphaFoldDB" id="A0A923E6B3"/>
<feature type="transmembrane region" description="Helical" evidence="5">
    <location>
        <begin position="387"/>
        <end position="407"/>
    </location>
</feature>
<keyword evidence="2 5" id="KW-0812">Transmembrane</keyword>
<sequence>MSEPRGDESAENPIDAGAQAKLVVGIVFLAFMGQMLLNPIIAPLSRQMGLEEWHIGATISLAAIVLAGASSYWGRASQRLGAKRVLASGLVIAIIALSSFGVIACLGMNRTISGLGAVLGVVITRGLVYGAGISAIAPTVQAHLVTHTASENGRVKALGMIGAAQGVASIIGGIAGGALAAVGGLLLPLVVMPIVMLAGLIILLAAFKPQGPGRLSEEPKRIRFTDPRVAPWLLSGLIIFLVFSSIATIFGFTIQDRFALSATETAGVSAIYLTVMGVAMIITQAVIAPKTRWRAAKLLRTGFVIILAATALIWPSSSHALLAAGCGLLGMGMGLAMPGYNTGPTLKTGVEEQGAVAGVINANNGLAYAIAPLASTALYGWNPLAPFIISIILTAAITVFVFIHPVLRR</sequence>
<evidence type="ECO:0000256" key="3">
    <source>
        <dbReference type="ARBA" id="ARBA00022989"/>
    </source>
</evidence>
<keyword evidence="8" id="KW-1185">Reference proteome</keyword>
<comment type="subcellular location">
    <subcellularLocation>
        <location evidence="1">Cell membrane</location>
        <topology evidence="1">Multi-pass membrane protein</topology>
    </subcellularLocation>
</comment>
<evidence type="ECO:0000256" key="4">
    <source>
        <dbReference type="ARBA" id="ARBA00023136"/>
    </source>
</evidence>
<dbReference type="InterPro" id="IPR036259">
    <property type="entry name" value="MFS_trans_sf"/>
</dbReference>
<dbReference type="InterPro" id="IPR020846">
    <property type="entry name" value="MFS_dom"/>
</dbReference>
<feature type="domain" description="Major facilitator superfamily (MFS) profile" evidence="6">
    <location>
        <begin position="19"/>
        <end position="408"/>
    </location>
</feature>
<feature type="transmembrane region" description="Helical" evidence="5">
    <location>
        <begin position="185"/>
        <end position="208"/>
    </location>
</feature>
<dbReference type="Proteomes" id="UP000617426">
    <property type="component" value="Unassembled WGS sequence"/>
</dbReference>
<dbReference type="InterPro" id="IPR011701">
    <property type="entry name" value="MFS"/>
</dbReference>
<feature type="transmembrane region" description="Helical" evidence="5">
    <location>
        <begin position="53"/>
        <end position="73"/>
    </location>
</feature>
<gene>
    <name evidence="7" type="ORF">HD592_002223</name>
</gene>
<feature type="transmembrane region" description="Helical" evidence="5">
    <location>
        <begin position="157"/>
        <end position="179"/>
    </location>
</feature>
<evidence type="ECO:0000313" key="7">
    <source>
        <dbReference type="EMBL" id="MBB6335658.1"/>
    </source>
</evidence>
<keyword evidence="4 5" id="KW-0472">Membrane</keyword>
<dbReference type="GO" id="GO:0022857">
    <property type="term" value="F:transmembrane transporter activity"/>
    <property type="evidence" value="ECO:0007669"/>
    <property type="project" value="InterPro"/>
</dbReference>
<reference evidence="7" key="1">
    <citation type="submission" date="2020-08" db="EMBL/GenBank/DDBJ databases">
        <title>Sequencing the genomes of 1000 actinobacteria strains.</title>
        <authorList>
            <person name="Klenk H.-P."/>
        </authorList>
    </citation>
    <scope>NUCLEOTIDE SEQUENCE</scope>
    <source>
        <strain evidence="7">DSM 10695</strain>
    </source>
</reference>
<feature type="transmembrane region" description="Helical" evidence="5">
    <location>
        <begin position="115"/>
        <end position="137"/>
    </location>
</feature>
<evidence type="ECO:0000256" key="5">
    <source>
        <dbReference type="SAM" id="Phobius"/>
    </source>
</evidence>
<evidence type="ECO:0000256" key="1">
    <source>
        <dbReference type="ARBA" id="ARBA00004651"/>
    </source>
</evidence>
<dbReference type="Gene3D" id="1.20.1250.20">
    <property type="entry name" value="MFS general substrate transporter like domains"/>
    <property type="match status" value="1"/>
</dbReference>
<feature type="transmembrane region" description="Helical" evidence="5">
    <location>
        <begin position="229"/>
        <end position="254"/>
    </location>
</feature>
<dbReference type="PANTHER" id="PTHR23546:SF1">
    <property type="entry name" value="MEMBRANE PROTEIN"/>
    <property type="match status" value="1"/>
</dbReference>
<feature type="transmembrane region" description="Helical" evidence="5">
    <location>
        <begin position="266"/>
        <end position="286"/>
    </location>
</feature>
<comment type="caution">
    <text evidence="7">The sequence shown here is derived from an EMBL/GenBank/DDBJ whole genome shotgun (WGS) entry which is preliminary data.</text>
</comment>
<dbReference type="PANTHER" id="PTHR23546">
    <property type="entry name" value="TRANSPORT PROTEIN"/>
    <property type="match status" value="1"/>
</dbReference>
<dbReference type="RefSeq" id="WP_184454162.1">
    <property type="nucleotide sequence ID" value="NZ_JACHMK010000001.1"/>
</dbReference>
<evidence type="ECO:0000256" key="2">
    <source>
        <dbReference type="ARBA" id="ARBA00022692"/>
    </source>
</evidence>
<protein>
    <submittedName>
        <fullName evidence="7">MFS family permease</fullName>
    </submittedName>
</protein>
<dbReference type="Pfam" id="PF07690">
    <property type="entry name" value="MFS_1"/>
    <property type="match status" value="1"/>
</dbReference>
<dbReference type="SUPFAM" id="SSF103473">
    <property type="entry name" value="MFS general substrate transporter"/>
    <property type="match status" value="1"/>
</dbReference>
<evidence type="ECO:0000259" key="6">
    <source>
        <dbReference type="PROSITE" id="PS50850"/>
    </source>
</evidence>
<dbReference type="GO" id="GO:0005886">
    <property type="term" value="C:plasma membrane"/>
    <property type="evidence" value="ECO:0007669"/>
    <property type="project" value="UniProtKB-SubCell"/>
</dbReference>
<feature type="transmembrane region" description="Helical" evidence="5">
    <location>
        <begin position="20"/>
        <end position="41"/>
    </location>
</feature>